<comment type="subcellular location">
    <subcellularLocation>
        <location evidence="5">Cell membrane</location>
        <topology evidence="5">Lipid-anchor</topology>
    </subcellularLocation>
</comment>
<evidence type="ECO:0000256" key="4">
    <source>
        <dbReference type="ARBA" id="ARBA00022729"/>
    </source>
</evidence>
<dbReference type="Pfam" id="PF13416">
    <property type="entry name" value="SBP_bac_8"/>
    <property type="match status" value="1"/>
</dbReference>
<dbReference type="GO" id="GO:1901982">
    <property type="term" value="F:maltose binding"/>
    <property type="evidence" value="ECO:0007669"/>
    <property type="project" value="TreeGrafter"/>
</dbReference>
<name>A0A6I2GIY4_9LACT</name>
<sequence>MKLNWKKLALASVSALAALSTVAGTVTQVTAQEGETLIVSAAGVYDYVSAHIAEFEEEYGVTVEVLDADMFEMLDGIALDGPAGTGADVYISPYDRIGSLGMTGQLAPVTLIDEAGYDETDIQQVSANGQVFGAPAVIETLVMFYNTDLLDAAPTTFEELEAIAQDEAYAFENEEGKNVGFLAKWTDFYMSYGLIAGYGGYVFGSDGTDYTDVGLNTPEAVEGIEYAVNWFQNTWPQGMQDVTASGDFVTQSFINGDTAAIISGPWDAAAFAEAGVPYGVAKIPTLPNGEEYTPFGGGKGWVISNYSEKKELAQQFIDWVSTEEQQNHLYNELNEVPANHASRDAAIEQNNELTTAVIEVYANAEPMPNIPQMSEVWVGAENLMFDAASGNKTAQESADAAVELITQTIEQKY</sequence>
<keyword evidence="5" id="KW-1003">Cell membrane</keyword>
<keyword evidence="5" id="KW-0472">Membrane</keyword>
<keyword evidence="2 5" id="KW-0813">Transport</keyword>
<gene>
    <name evidence="6" type="ORF">GIY09_08075</name>
</gene>
<keyword evidence="3 5" id="KW-0762">Sugar transport</keyword>
<keyword evidence="4 5" id="KW-0732">Signal</keyword>
<feature type="chain" id="PRO_5039740608" description="Maltodextrin-binding protein" evidence="5">
    <location>
        <begin position="24"/>
        <end position="413"/>
    </location>
</feature>
<keyword evidence="7" id="KW-1185">Reference proteome</keyword>
<dbReference type="SUPFAM" id="SSF53850">
    <property type="entry name" value="Periplasmic binding protein-like II"/>
    <property type="match status" value="1"/>
</dbReference>
<dbReference type="Gene3D" id="3.40.190.10">
    <property type="entry name" value="Periplasmic binding protein-like II"/>
    <property type="match status" value="2"/>
</dbReference>
<dbReference type="PANTHER" id="PTHR30061:SF50">
    <property type="entry name" value="MALTOSE_MALTODEXTRIN-BINDING PERIPLASMIC PROTEIN"/>
    <property type="match status" value="1"/>
</dbReference>
<dbReference type="Proteomes" id="UP000430975">
    <property type="component" value="Unassembled WGS sequence"/>
</dbReference>
<accession>A0A6I2GIY4</accession>
<dbReference type="GO" id="GO:0042956">
    <property type="term" value="P:maltodextrin transmembrane transport"/>
    <property type="evidence" value="ECO:0007669"/>
    <property type="project" value="TreeGrafter"/>
</dbReference>
<dbReference type="InterPro" id="IPR010916">
    <property type="entry name" value="TonB_box_CS"/>
</dbReference>
<evidence type="ECO:0000256" key="1">
    <source>
        <dbReference type="ARBA" id="ARBA00008520"/>
    </source>
</evidence>
<dbReference type="InterPro" id="IPR006059">
    <property type="entry name" value="SBP"/>
</dbReference>
<dbReference type="GO" id="GO:0015768">
    <property type="term" value="P:maltose transport"/>
    <property type="evidence" value="ECO:0007669"/>
    <property type="project" value="TreeGrafter"/>
</dbReference>
<comment type="caution">
    <text evidence="6">The sequence shown here is derived from an EMBL/GenBank/DDBJ whole genome shotgun (WGS) entry which is preliminary data.</text>
</comment>
<evidence type="ECO:0000256" key="3">
    <source>
        <dbReference type="ARBA" id="ARBA00022597"/>
    </source>
</evidence>
<evidence type="ECO:0000256" key="2">
    <source>
        <dbReference type="ARBA" id="ARBA00022448"/>
    </source>
</evidence>
<protein>
    <recommendedName>
        <fullName evidence="5">Maltodextrin-binding protein</fullName>
    </recommendedName>
</protein>
<proteinExistence type="inferred from homology"/>
<evidence type="ECO:0000256" key="5">
    <source>
        <dbReference type="RuleBase" id="RU365005"/>
    </source>
</evidence>
<dbReference type="PANTHER" id="PTHR30061">
    <property type="entry name" value="MALTOSE-BINDING PERIPLASMIC PROTEIN"/>
    <property type="match status" value="1"/>
</dbReference>
<feature type="signal peptide" evidence="5">
    <location>
        <begin position="1"/>
        <end position="23"/>
    </location>
</feature>
<evidence type="ECO:0000313" key="7">
    <source>
        <dbReference type="Proteomes" id="UP000430975"/>
    </source>
</evidence>
<comment type="similarity">
    <text evidence="1 5">Belongs to the bacterial solute-binding protein 1 family.</text>
</comment>
<evidence type="ECO:0000313" key="6">
    <source>
        <dbReference type="EMBL" id="MRI85822.1"/>
    </source>
</evidence>
<dbReference type="GO" id="GO:0055052">
    <property type="term" value="C:ATP-binding cassette (ABC) transporter complex, substrate-binding subunit-containing"/>
    <property type="evidence" value="ECO:0007669"/>
    <property type="project" value="TreeGrafter"/>
</dbReference>
<dbReference type="InterPro" id="IPR006060">
    <property type="entry name" value="Maltose/Cyclodextrin-bd"/>
</dbReference>
<dbReference type="EMBL" id="WJQS01000006">
    <property type="protein sequence ID" value="MRI85822.1"/>
    <property type="molecule type" value="Genomic_DNA"/>
</dbReference>
<dbReference type="PROSITE" id="PS00430">
    <property type="entry name" value="TONB_DEPENDENT_REC_1"/>
    <property type="match status" value="1"/>
</dbReference>
<reference evidence="6 7" key="1">
    <citation type="submission" date="2019-11" db="EMBL/GenBank/DDBJ databases">
        <title>Characterisation of Fundicoccus ignavus gen. nov. sp. nov., a novel genus of the family Aerococcaceae isolated from bulk tank milk.</title>
        <authorList>
            <person name="Siebert A."/>
            <person name="Huptas C."/>
            <person name="Wenning M."/>
            <person name="Scherer S."/>
            <person name="Doll E.V."/>
        </authorList>
    </citation>
    <scope>NUCLEOTIDE SEQUENCE [LARGE SCALE GENOMIC DNA]</scope>
    <source>
        <strain evidence="6 7">WS4759</strain>
    </source>
</reference>
<dbReference type="PRINTS" id="PR00181">
    <property type="entry name" value="MALTOSEBP"/>
</dbReference>
<keyword evidence="5" id="KW-0449">Lipoprotein</keyword>
<dbReference type="AlphaFoldDB" id="A0A6I2GIY4"/>
<dbReference type="RefSeq" id="WP_153863683.1">
    <property type="nucleotide sequence ID" value="NZ_WJQS01000006.1"/>
</dbReference>
<organism evidence="6 7">
    <name type="scientific">Fundicoccus ignavus</name>
    <dbReference type="NCBI Taxonomy" id="2664442"/>
    <lineage>
        <taxon>Bacteria</taxon>
        <taxon>Bacillati</taxon>
        <taxon>Bacillota</taxon>
        <taxon>Bacilli</taxon>
        <taxon>Lactobacillales</taxon>
        <taxon>Aerococcaceae</taxon>
        <taxon>Fundicoccus</taxon>
    </lineage>
</organism>
<dbReference type="GO" id="GO:0015144">
    <property type="term" value="F:carbohydrate transmembrane transporter activity"/>
    <property type="evidence" value="ECO:0007669"/>
    <property type="project" value="InterPro"/>
</dbReference>